<accession>A0A930HXP3</accession>
<dbReference type="Proteomes" id="UP000757461">
    <property type="component" value="Unassembled WGS sequence"/>
</dbReference>
<evidence type="ECO:0000313" key="2">
    <source>
        <dbReference type="Proteomes" id="UP000757461"/>
    </source>
</evidence>
<dbReference type="EMBL" id="JABZSQ010000060">
    <property type="protein sequence ID" value="MBF1414821.1"/>
    <property type="molecule type" value="Genomic_DNA"/>
</dbReference>
<reference evidence="1" key="1">
    <citation type="submission" date="2020-04" db="EMBL/GenBank/DDBJ databases">
        <title>Deep metagenomics examines the oral microbiome during advanced dental caries in children, revealing novel taxa and co-occurrences with host molecules.</title>
        <authorList>
            <person name="Baker J.L."/>
            <person name="Morton J.T."/>
            <person name="Dinis M."/>
            <person name="Alvarez R."/>
            <person name="Tran N.C."/>
            <person name="Knight R."/>
            <person name="Edlund A."/>
        </authorList>
    </citation>
    <scope>NUCLEOTIDE SEQUENCE</scope>
    <source>
        <strain evidence="1">JCVI_25_bin.9</strain>
    </source>
</reference>
<dbReference type="AlphaFoldDB" id="A0A930HXP3"/>
<protein>
    <submittedName>
        <fullName evidence="1">Uncharacterized protein</fullName>
    </submittedName>
</protein>
<name>A0A930HXP3_9BACT</name>
<sequence>MKRVILFFFLFLGLLQVSFAQNDKLVPLSVYPSVKNVASLIRSMNKKLLPFKGRVTSKSLIDLLGYIDSGSTYDSDESEADKAKNSPTDDAIFYVSETNKSAVLSLLNIAREQSLYDPTHYRILLSQSLSDKDLYNLHVIDLKSPSAIPFLSFTNVRSGMSRDGNPVFLLNLTRDAASAFTKLTYDEVDNNIVFLLYGEFLTSMFVNSGVSTLNLELPQEMSADKAEEVVRHLNSSAVSEASLAPLYRAQYVIGDTLTYRFTAKQGGSELKNSHIFQLIPRLVNDKITRIECIPDISYPMYEEAGKSDKAFQEIIEQARYLFRKNSVMIETDLSTHTTVSKLKDQEAFSKGMESYLIANAEQYGASKEEMKMFSKQMVEELLDRQSSFFSSDNMALQLPELTVMTVLDNFFLEGQTQGTCYFPCVNNLVDYTITNKDNGYVIALKSKDKNSPAFENYVYYIDKQGLIQRLEYQWTANPKAKEKSESGADGDGYSFLIERVR</sequence>
<comment type="caution">
    <text evidence="1">The sequence shown here is derived from an EMBL/GenBank/DDBJ whole genome shotgun (WGS) entry which is preliminary data.</text>
</comment>
<organism evidence="1 2">
    <name type="scientific">Prevotella histicola</name>
    <dbReference type="NCBI Taxonomy" id="470565"/>
    <lineage>
        <taxon>Bacteria</taxon>
        <taxon>Pseudomonadati</taxon>
        <taxon>Bacteroidota</taxon>
        <taxon>Bacteroidia</taxon>
        <taxon>Bacteroidales</taxon>
        <taxon>Prevotellaceae</taxon>
        <taxon>Prevotella</taxon>
    </lineage>
</organism>
<gene>
    <name evidence="1" type="ORF">HXN33_04475</name>
</gene>
<proteinExistence type="predicted"/>
<evidence type="ECO:0000313" key="1">
    <source>
        <dbReference type="EMBL" id="MBF1414821.1"/>
    </source>
</evidence>